<dbReference type="AlphaFoldDB" id="A0A0F8Z982"/>
<proteinExistence type="predicted"/>
<dbReference type="EMBL" id="LAZR01061734">
    <property type="protein sequence ID" value="KKK62979.1"/>
    <property type="molecule type" value="Genomic_DNA"/>
</dbReference>
<evidence type="ECO:0000313" key="1">
    <source>
        <dbReference type="EMBL" id="KKK62979.1"/>
    </source>
</evidence>
<sequence>MKLLTSGLLARDRILRPLKYFKFHQNISREDEEPMFQDIKKHGQRKPVSIDEDFNLLDGYTREVMKRVGGQLDKDQKNLKNVLSQESDKWINDTRTKMSSWRQKEYVHPVMDMVAVLPKDELADMAGALVNLTSFKRHVTRGEEQTVGGPIDVAVISKGDGFIWIKRKHYFSTEYNPHFCARYFKGKAHEEEKD</sequence>
<reference evidence="1" key="1">
    <citation type="journal article" date="2015" name="Nature">
        <title>Complex archaea that bridge the gap between prokaryotes and eukaryotes.</title>
        <authorList>
            <person name="Spang A."/>
            <person name="Saw J.H."/>
            <person name="Jorgensen S.L."/>
            <person name="Zaremba-Niedzwiedzka K."/>
            <person name="Martijn J."/>
            <person name="Lind A.E."/>
            <person name="van Eijk R."/>
            <person name="Schleper C."/>
            <person name="Guy L."/>
            <person name="Ettema T.J."/>
        </authorList>
    </citation>
    <scope>NUCLEOTIDE SEQUENCE</scope>
</reference>
<organism evidence="1">
    <name type="scientific">marine sediment metagenome</name>
    <dbReference type="NCBI Taxonomy" id="412755"/>
    <lineage>
        <taxon>unclassified sequences</taxon>
        <taxon>metagenomes</taxon>
        <taxon>ecological metagenomes</taxon>
    </lineage>
</organism>
<protein>
    <submittedName>
        <fullName evidence="1">Uncharacterized protein</fullName>
    </submittedName>
</protein>
<gene>
    <name evidence="1" type="ORF">LCGC14_2998920</name>
</gene>
<accession>A0A0F8Z982</accession>
<comment type="caution">
    <text evidence="1">The sequence shown here is derived from an EMBL/GenBank/DDBJ whole genome shotgun (WGS) entry which is preliminary data.</text>
</comment>
<name>A0A0F8Z982_9ZZZZ</name>